<dbReference type="eggNOG" id="KOG3350">
    <property type="taxonomic scope" value="Eukaryota"/>
</dbReference>
<dbReference type="GO" id="GO:0005737">
    <property type="term" value="C:cytoplasm"/>
    <property type="evidence" value="ECO:0007669"/>
    <property type="project" value="UniProtKB-SubCell"/>
</dbReference>
<dbReference type="PROSITE" id="PS00092">
    <property type="entry name" value="N6_MTASE"/>
    <property type="match status" value="1"/>
</dbReference>
<dbReference type="InterPro" id="IPR041370">
    <property type="entry name" value="Mlase_EEF1AKMT1/ZCCHC4"/>
</dbReference>
<name>A0A0D2NSU9_GOSRA</name>
<comment type="similarity">
    <text evidence="5">Belongs to the class I-like SAM-binding methyltransferase superfamily. EFM5 family.</text>
</comment>
<evidence type="ECO:0000256" key="3">
    <source>
        <dbReference type="ARBA" id="ARBA00022603"/>
    </source>
</evidence>
<dbReference type="Pfam" id="PF10237">
    <property type="entry name" value="N6-adenineMlase"/>
    <property type="match status" value="1"/>
</dbReference>
<proteinExistence type="inferred from homology"/>
<dbReference type="GO" id="GO:0032259">
    <property type="term" value="P:methylation"/>
    <property type="evidence" value="ECO:0007669"/>
    <property type="project" value="UniProtKB-KW"/>
</dbReference>
<comment type="subcellular location">
    <subcellularLocation>
        <location evidence="1 5">Cytoplasm</location>
    </subcellularLocation>
</comment>
<evidence type="ECO:0000256" key="5">
    <source>
        <dbReference type="HAMAP-Rule" id="MF_03187"/>
    </source>
</evidence>
<dbReference type="PANTHER" id="PTHR13200">
    <property type="entry name" value="EEF1A LYSINE METHYLTRANSFERASE 1"/>
    <property type="match status" value="1"/>
</dbReference>
<evidence type="ECO:0000256" key="1">
    <source>
        <dbReference type="ARBA" id="ARBA00004496"/>
    </source>
</evidence>
<evidence type="ECO:0000313" key="7">
    <source>
        <dbReference type="EMBL" id="KJB36202.1"/>
    </source>
</evidence>
<comment type="function">
    <text evidence="5">S-adenosyl-L-methionine-dependent protein-lysine N-methyltransferase that methylates elongation factor 1-alpha.</text>
</comment>
<dbReference type="GO" id="GO:0016279">
    <property type="term" value="F:protein-lysine N-methyltransferase activity"/>
    <property type="evidence" value="ECO:0007669"/>
    <property type="project" value="UniProtKB-UniRule"/>
</dbReference>
<protein>
    <recommendedName>
        <fullName evidence="5">Protein-lysine N-methyltransferase B456_006G146100</fullName>
        <ecNumber evidence="5">2.1.1.-</ecNumber>
    </recommendedName>
</protein>
<dbReference type="PANTHER" id="PTHR13200:SF0">
    <property type="entry name" value="EEF1A LYSINE METHYLTRANSFERASE 1"/>
    <property type="match status" value="1"/>
</dbReference>
<reference evidence="7 8" key="1">
    <citation type="journal article" date="2012" name="Nature">
        <title>Repeated polyploidization of Gossypium genomes and the evolution of spinnable cotton fibres.</title>
        <authorList>
            <person name="Paterson A.H."/>
            <person name="Wendel J.F."/>
            <person name="Gundlach H."/>
            <person name="Guo H."/>
            <person name="Jenkins J."/>
            <person name="Jin D."/>
            <person name="Llewellyn D."/>
            <person name="Showmaker K.C."/>
            <person name="Shu S."/>
            <person name="Udall J."/>
            <person name="Yoo M.J."/>
            <person name="Byers R."/>
            <person name="Chen W."/>
            <person name="Doron-Faigenboim A."/>
            <person name="Duke M.V."/>
            <person name="Gong L."/>
            <person name="Grimwood J."/>
            <person name="Grover C."/>
            <person name="Grupp K."/>
            <person name="Hu G."/>
            <person name="Lee T.H."/>
            <person name="Li J."/>
            <person name="Lin L."/>
            <person name="Liu T."/>
            <person name="Marler B.S."/>
            <person name="Page J.T."/>
            <person name="Roberts A.W."/>
            <person name="Romanel E."/>
            <person name="Sanders W.S."/>
            <person name="Szadkowski E."/>
            <person name="Tan X."/>
            <person name="Tang H."/>
            <person name="Xu C."/>
            <person name="Wang J."/>
            <person name="Wang Z."/>
            <person name="Zhang D."/>
            <person name="Zhang L."/>
            <person name="Ashrafi H."/>
            <person name="Bedon F."/>
            <person name="Bowers J.E."/>
            <person name="Brubaker C.L."/>
            <person name="Chee P.W."/>
            <person name="Das S."/>
            <person name="Gingle A.R."/>
            <person name="Haigler C.H."/>
            <person name="Harker D."/>
            <person name="Hoffmann L.V."/>
            <person name="Hovav R."/>
            <person name="Jones D.C."/>
            <person name="Lemke C."/>
            <person name="Mansoor S."/>
            <person name="ur Rahman M."/>
            <person name="Rainville L.N."/>
            <person name="Rambani A."/>
            <person name="Reddy U.K."/>
            <person name="Rong J.K."/>
            <person name="Saranga Y."/>
            <person name="Scheffler B.E."/>
            <person name="Scheffler J.A."/>
            <person name="Stelly D.M."/>
            <person name="Triplett B.A."/>
            <person name="Van Deynze A."/>
            <person name="Vaslin M.F."/>
            <person name="Waghmare V.N."/>
            <person name="Walford S.A."/>
            <person name="Wright R.J."/>
            <person name="Zaki E.A."/>
            <person name="Zhang T."/>
            <person name="Dennis E.S."/>
            <person name="Mayer K.F."/>
            <person name="Peterson D.G."/>
            <person name="Rokhsar D.S."/>
            <person name="Wang X."/>
            <person name="Schmutz J."/>
        </authorList>
    </citation>
    <scope>NUCLEOTIDE SEQUENCE [LARGE SCALE GENOMIC DNA]</scope>
</reference>
<keyword evidence="8" id="KW-1185">Reference proteome</keyword>
<dbReference type="Proteomes" id="UP000032304">
    <property type="component" value="Chromosome 6"/>
</dbReference>
<dbReference type="Gramene" id="KJB36202">
    <property type="protein sequence ID" value="KJB36202"/>
    <property type="gene ID" value="B456_006G146100"/>
</dbReference>
<organism evidence="7 8">
    <name type="scientific">Gossypium raimondii</name>
    <name type="common">Peruvian cotton</name>
    <name type="synonym">Gossypium klotzschianum subsp. raimondii</name>
    <dbReference type="NCBI Taxonomy" id="29730"/>
    <lineage>
        <taxon>Eukaryota</taxon>
        <taxon>Viridiplantae</taxon>
        <taxon>Streptophyta</taxon>
        <taxon>Embryophyta</taxon>
        <taxon>Tracheophyta</taxon>
        <taxon>Spermatophyta</taxon>
        <taxon>Magnoliopsida</taxon>
        <taxon>eudicotyledons</taxon>
        <taxon>Gunneridae</taxon>
        <taxon>Pentapetalae</taxon>
        <taxon>rosids</taxon>
        <taxon>malvids</taxon>
        <taxon>Malvales</taxon>
        <taxon>Malvaceae</taxon>
        <taxon>Malvoideae</taxon>
        <taxon>Gossypium</taxon>
    </lineage>
</organism>
<keyword evidence="3 5" id="KW-0489">Methyltransferase</keyword>
<feature type="region of interest" description="Disordered" evidence="6">
    <location>
        <begin position="1"/>
        <end position="21"/>
    </location>
</feature>
<dbReference type="EC" id="2.1.1.-" evidence="5"/>
<dbReference type="InterPro" id="IPR019369">
    <property type="entry name" value="Efm5/EEF1AKMT1"/>
</dbReference>
<accession>A0A0D2NSU9</accession>
<keyword evidence="4 5" id="KW-0808">Transferase</keyword>
<dbReference type="HAMAP" id="MF_03187">
    <property type="entry name" value="Methyltr_EFM5"/>
    <property type="match status" value="1"/>
</dbReference>
<gene>
    <name evidence="7" type="ORF">B456_006G146100</name>
</gene>
<keyword evidence="2 5" id="KW-0963">Cytoplasm</keyword>
<evidence type="ECO:0000256" key="6">
    <source>
        <dbReference type="SAM" id="MobiDB-lite"/>
    </source>
</evidence>
<dbReference type="EMBL" id="CM001745">
    <property type="protein sequence ID" value="KJB36202.1"/>
    <property type="molecule type" value="Genomic_DNA"/>
</dbReference>
<sequence>MEPQLPTIKNVFVNETDDDDPPALSSQALAALKEFLEEQRQSLANHETAENGEGTLEPESEVALVTEDWRLSQFWYDPETARTLSQEVLSLCSHSNYKVACIACPTLYAYLKKIDPNISVQLLEYDKRFEQYGSDFTFYDYNQPEDLPLELKHTYQVVIADPPYLSYFKYITVGECEDFDIFQSQDEQGVFRESYSNNIFSCSTTRISLAFAYGHRAAELLGLRACNFWPRHSSKLGNEFRVFTNYDPGERLGGWEQEQ</sequence>
<evidence type="ECO:0000256" key="4">
    <source>
        <dbReference type="ARBA" id="ARBA00022679"/>
    </source>
</evidence>
<dbReference type="GO" id="GO:0003676">
    <property type="term" value="F:nucleic acid binding"/>
    <property type="evidence" value="ECO:0007669"/>
    <property type="project" value="InterPro"/>
</dbReference>
<evidence type="ECO:0000256" key="2">
    <source>
        <dbReference type="ARBA" id="ARBA00022490"/>
    </source>
</evidence>
<evidence type="ECO:0000313" key="8">
    <source>
        <dbReference type="Proteomes" id="UP000032304"/>
    </source>
</evidence>
<dbReference type="STRING" id="29730.A0A0D2NSU9"/>
<dbReference type="InterPro" id="IPR002052">
    <property type="entry name" value="DNA_methylase_N6_adenine_CS"/>
</dbReference>
<dbReference type="AlphaFoldDB" id="A0A0D2NSU9"/>